<accession>A0AAE1AHH2</accession>
<protein>
    <submittedName>
        <fullName evidence="1">Uncharacterized protein</fullName>
    </submittedName>
</protein>
<comment type="caution">
    <text evidence="1">The sequence shown here is derived from an EMBL/GenBank/DDBJ whole genome shotgun (WGS) entry which is preliminary data.</text>
</comment>
<gene>
    <name evidence="1" type="ORF">RRG08_013221</name>
</gene>
<sequence length="236" mass="26895">MREYLGGEEPYSKEHMKRKLMKSLVSDILFTNTQGKDSAEKIIDQFWKQQKENETSIEKLKIIHTAAKLILANVKDLQYSKDFYRTGEVVGDLDANMNYLPASLTLFLYTLMCKKKETKLKTASIGQDMVQAMRPNILIPPLQIGIGVQLHHLHGSRALIDLLHSLGFCLSYHEIQCFEQRAASSQGTDLSGVSPNSFIQFVAEILTTTLEHWKVWEHSMGWESLEQQPLVISSPR</sequence>
<dbReference type="EMBL" id="JAWDGP010001842">
    <property type="protein sequence ID" value="KAK3787733.1"/>
    <property type="molecule type" value="Genomic_DNA"/>
</dbReference>
<name>A0AAE1AHH2_9GAST</name>
<reference evidence="1" key="1">
    <citation type="journal article" date="2023" name="G3 (Bethesda)">
        <title>A reference genome for the long-term kleptoplast-retaining sea slug Elysia crispata morphotype clarki.</title>
        <authorList>
            <person name="Eastman K.E."/>
            <person name="Pendleton A.L."/>
            <person name="Shaikh M.A."/>
            <person name="Suttiyut T."/>
            <person name="Ogas R."/>
            <person name="Tomko P."/>
            <person name="Gavelis G."/>
            <person name="Widhalm J.R."/>
            <person name="Wisecaver J.H."/>
        </authorList>
    </citation>
    <scope>NUCLEOTIDE SEQUENCE</scope>
    <source>
        <strain evidence="1">ECLA1</strain>
    </source>
</reference>
<keyword evidence="2" id="KW-1185">Reference proteome</keyword>
<dbReference type="Proteomes" id="UP001283361">
    <property type="component" value="Unassembled WGS sequence"/>
</dbReference>
<evidence type="ECO:0000313" key="1">
    <source>
        <dbReference type="EMBL" id="KAK3787733.1"/>
    </source>
</evidence>
<dbReference type="AlphaFoldDB" id="A0AAE1AHH2"/>
<proteinExistence type="predicted"/>
<organism evidence="1 2">
    <name type="scientific">Elysia crispata</name>
    <name type="common">lettuce slug</name>
    <dbReference type="NCBI Taxonomy" id="231223"/>
    <lineage>
        <taxon>Eukaryota</taxon>
        <taxon>Metazoa</taxon>
        <taxon>Spiralia</taxon>
        <taxon>Lophotrochozoa</taxon>
        <taxon>Mollusca</taxon>
        <taxon>Gastropoda</taxon>
        <taxon>Heterobranchia</taxon>
        <taxon>Euthyneura</taxon>
        <taxon>Panpulmonata</taxon>
        <taxon>Sacoglossa</taxon>
        <taxon>Placobranchoidea</taxon>
        <taxon>Plakobranchidae</taxon>
        <taxon>Elysia</taxon>
    </lineage>
</organism>
<evidence type="ECO:0000313" key="2">
    <source>
        <dbReference type="Proteomes" id="UP001283361"/>
    </source>
</evidence>